<dbReference type="AlphaFoldDB" id="A0A550CWS0"/>
<gene>
    <name evidence="2" type="ORF">BD626DRAFT_8598</name>
</gene>
<dbReference type="Proteomes" id="UP000320762">
    <property type="component" value="Unassembled WGS sequence"/>
</dbReference>
<reference evidence="2 3" key="1">
    <citation type="journal article" date="2019" name="New Phytol.">
        <title>Comparative genomics reveals unique wood-decay strategies and fruiting body development in the Schizophyllaceae.</title>
        <authorList>
            <person name="Almasi E."/>
            <person name="Sahu N."/>
            <person name="Krizsan K."/>
            <person name="Balint B."/>
            <person name="Kovacs G.M."/>
            <person name="Kiss B."/>
            <person name="Cseklye J."/>
            <person name="Drula E."/>
            <person name="Henrissat B."/>
            <person name="Nagy I."/>
            <person name="Chovatia M."/>
            <person name="Adam C."/>
            <person name="LaButti K."/>
            <person name="Lipzen A."/>
            <person name="Riley R."/>
            <person name="Grigoriev I.V."/>
            <person name="Nagy L.G."/>
        </authorList>
    </citation>
    <scope>NUCLEOTIDE SEQUENCE [LARGE SCALE GENOMIC DNA]</scope>
    <source>
        <strain evidence="2 3">NL-1724</strain>
    </source>
</reference>
<feature type="compositionally biased region" description="Basic and acidic residues" evidence="1">
    <location>
        <begin position="50"/>
        <end position="60"/>
    </location>
</feature>
<evidence type="ECO:0000313" key="3">
    <source>
        <dbReference type="Proteomes" id="UP000320762"/>
    </source>
</evidence>
<accession>A0A550CWS0</accession>
<sequence length="86" mass="9422">MTTCESSKPSGAAHRPAISPRYIHTPLTRPHARTLETSDDPGQAAPWARTESRRANERLRTSKRWASGSRVLTGTRGPWALMAGTP</sequence>
<evidence type="ECO:0000313" key="2">
    <source>
        <dbReference type="EMBL" id="TRM69239.1"/>
    </source>
</evidence>
<feature type="region of interest" description="Disordered" evidence="1">
    <location>
        <begin position="1"/>
        <end position="86"/>
    </location>
</feature>
<dbReference type="EMBL" id="VDMD01000001">
    <property type="protein sequence ID" value="TRM69239.1"/>
    <property type="molecule type" value="Genomic_DNA"/>
</dbReference>
<comment type="caution">
    <text evidence="2">The sequence shown here is derived from an EMBL/GenBank/DDBJ whole genome shotgun (WGS) entry which is preliminary data.</text>
</comment>
<evidence type="ECO:0000256" key="1">
    <source>
        <dbReference type="SAM" id="MobiDB-lite"/>
    </source>
</evidence>
<organism evidence="2 3">
    <name type="scientific">Schizophyllum amplum</name>
    <dbReference type="NCBI Taxonomy" id="97359"/>
    <lineage>
        <taxon>Eukaryota</taxon>
        <taxon>Fungi</taxon>
        <taxon>Dikarya</taxon>
        <taxon>Basidiomycota</taxon>
        <taxon>Agaricomycotina</taxon>
        <taxon>Agaricomycetes</taxon>
        <taxon>Agaricomycetidae</taxon>
        <taxon>Agaricales</taxon>
        <taxon>Schizophyllaceae</taxon>
        <taxon>Schizophyllum</taxon>
    </lineage>
</organism>
<name>A0A550CWS0_9AGAR</name>
<protein>
    <submittedName>
        <fullName evidence="2">Uncharacterized protein</fullName>
    </submittedName>
</protein>
<keyword evidence="3" id="KW-1185">Reference proteome</keyword>
<proteinExistence type="predicted"/>